<dbReference type="EMBL" id="RAWE01000257">
    <property type="protein sequence ID" value="RKG95511.1"/>
    <property type="molecule type" value="Genomic_DNA"/>
</dbReference>
<protein>
    <submittedName>
        <fullName evidence="2">Uncharacterized protein</fullName>
    </submittedName>
</protein>
<dbReference type="AlphaFoldDB" id="A0A3A8JYT8"/>
<feature type="region of interest" description="Disordered" evidence="1">
    <location>
        <begin position="1"/>
        <end position="74"/>
    </location>
</feature>
<reference evidence="3" key="1">
    <citation type="submission" date="2018-09" db="EMBL/GenBank/DDBJ databases">
        <authorList>
            <person name="Livingstone P.G."/>
            <person name="Whitworth D.E."/>
        </authorList>
    </citation>
    <scope>NUCLEOTIDE SEQUENCE [LARGE SCALE GENOMIC DNA]</scope>
    <source>
        <strain evidence="3">CA043D</strain>
    </source>
</reference>
<organism evidence="2 3">
    <name type="scientific">Corallococcus carmarthensis</name>
    <dbReference type="NCBI Taxonomy" id="2316728"/>
    <lineage>
        <taxon>Bacteria</taxon>
        <taxon>Pseudomonadati</taxon>
        <taxon>Myxococcota</taxon>
        <taxon>Myxococcia</taxon>
        <taxon>Myxococcales</taxon>
        <taxon>Cystobacterineae</taxon>
        <taxon>Myxococcaceae</taxon>
        <taxon>Corallococcus</taxon>
    </lineage>
</organism>
<evidence type="ECO:0000256" key="1">
    <source>
        <dbReference type="SAM" id="MobiDB-lite"/>
    </source>
</evidence>
<accession>A0A3A8JYT8</accession>
<name>A0A3A8JYT8_9BACT</name>
<gene>
    <name evidence="2" type="ORF">D7X32_38855</name>
</gene>
<evidence type="ECO:0000313" key="2">
    <source>
        <dbReference type="EMBL" id="RKG95511.1"/>
    </source>
</evidence>
<keyword evidence="3" id="KW-1185">Reference proteome</keyword>
<dbReference type="Proteomes" id="UP000268313">
    <property type="component" value="Unassembled WGS sequence"/>
</dbReference>
<sequence length="211" mass="22896">MVATAVALASCSCGGDSGNDGEDETPTGEDRPGLGRDESAPQGTAFTLPKGIELEQPIKGYNDPDPTDCDDKYEDEAKGQGELVRLCLIFRNTTNGPITLQLPPGLIFVSRNRAVQNGMLAQRVAIEVPAGARYFQPLFLYCVNSERDPSNPDESFDMGPVTQYQDFQDLFRLLETKTVTSSNFAIVQQAMTELSDGNALPSNIRSQIEAL</sequence>
<feature type="compositionally biased region" description="Acidic residues" evidence="1">
    <location>
        <begin position="65"/>
        <end position="74"/>
    </location>
</feature>
<feature type="compositionally biased region" description="Basic and acidic residues" evidence="1">
    <location>
        <begin position="28"/>
        <end position="39"/>
    </location>
</feature>
<evidence type="ECO:0000313" key="3">
    <source>
        <dbReference type="Proteomes" id="UP000268313"/>
    </source>
</evidence>
<proteinExistence type="predicted"/>
<comment type="caution">
    <text evidence="2">The sequence shown here is derived from an EMBL/GenBank/DDBJ whole genome shotgun (WGS) entry which is preliminary data.</text>
</comment>